<feature type="transmembrane region" description="Helical" evidence="16">
    <location>
        <begin position="45"/>
        <end position="64"/>
    </location>
</feature>
<organism evidence="18 19">
    <name type="scientific">Rhodoferax lithotrophicus</name>
    <dbReference type="NCBI Taxonomy" id="2798804"/>
    <lineage>
        <taxon>Bacteria</taxon>
        <taxon>Pseudomonadati</taxon>
        <taxon>Pseudomonadota</taxon>
        <taxon>Betaproteobacteria</taxon>
        <taxon>Burkholderiales</taxon>
        <taxon>Comamonadaceae</taxon>
        <taxon>Rhodoferax</taxon>
    </lineage>
</organism>
<keyword evidence="10 16" id="KW-1133">Transmembrane helix</keyword>
<dbReference type="Pfam" id="PF13614">
    <property type="entry name" value="AAA_31"/>
    <property type="match status" value="1"/>
</dbReference>
<dbReference type="InterPro" id="IPR005700">
    <property type="entry name" value="EPS_ExoP-like"/>
</dbReference>
<evidence type="ECO:0000256" key="1">
    <source>
        <dbReference type="ARBA" id="ARBA00004429"/>
    </source>
</evidence>
<proteinExistence type="inferred from homology"/>
<dbReference type="SMART" id="SM00382">
    <property type="entry name" value="AAA"/>
    <property type="match status" value="1"/>
</dbReference>
<evidence type="ECO:0000256" key="11">
    <source>
        <dbReference type="ARBA" id="ARBA00023136"/>
    </source>
</evidence>
<dbReference type="Proteomes" id="UP000824366">
    <property type="component" value="Chromosome"/>
</dbReference>
<evidence type="ECO:0000313" key="18">
    <source>
        <dbReference type="EMBL" id="BCO27364.1"/>
    </source>
</evidence>
<evidence type="ECO:0000256" key="9">
    <source>
        <dbReference type="ARBA" id="ARBA00022840"/>
    </source>
</evidence>
<keyword evidence="14" id="KW-0175">Coiled coil</keyword>
<dbReference type="InterPro" id="IPR032807">
    <property type="entry name" value="GNVR"/>
</dbReference>
<dbReference type="InterPro" id="IPR025669">
    <property type="entry name" value="AAA_dom"/>
</dbReference>
<evidence type="ECO:0000256" key="15">
    <source>
        <dbReference type="SAM" id="MobiDB-lite"/>
    </source>
</evidence>
<dbReference type="InterPro" id="IPR005702">
    <property type="entry name" value="Wzc-like_C"/>
</dbReference>
<reference evidence="18 19" key="1">
    <citation type="journal article" date="2021" name="Microbiol. Spectr.">
        <title>A Single Bacterium Capable of Oxidation and Reduction of Iron at Circumneutral pH.</title>
        <authorList>
            <person name="Kato S."/>
            <person name="Ohkuma M."/>
        </authorList>
    </citation>
    <scope>NUCLEOTIDE SEQUENCE [LARGE SCALE GENOMIC DNA]</scope>
    <source>
        <strain evidence="18 19">MIZ03</strain>
    </source>
</reference>
<keyword evidence="12" id="KW-0829">Tyrosine-protein kinase</keyword>
<keyword evidence="19" id="KW-1185">Reference proteome</keyword>
<feature type="compositionally biased region" description="Polar residues" evidence="15">
    <location>
        <begin position="1"/>
        <end position="12"/>
    </location>
</feature>
<dbReference type="EMBL" id="AP024238">
    <property type="protein sequence ID" value="BCO27364.1"/>
    <property type="molecule type" value="Genomic_DNA"/>
</dbReference>
<dbReference type="GO" id="GO:0016301">
    <property type="term" value="F:kinase activity"/>
    <property type="evidence" value="ECO:0007669"/>
    <property type="project" value="UniProtKB-KW"/>
</dbReference>
<dbReference type="InterPro" id="IPR027417">
    <property type="entry name" value="P-loop_NTPase"/>
</dbReference>
<keyword evidence="6 16" id="KW-0812">Transmembrane</keyword>
<keyword evidence="8 18" id="KW-0418">Kinase</keyword>
<keyword evidence="7" id="KW-0547">Nucleotide-binding</keyword>
<evidence type="ECO:0000313" key="19">
    <source>
        <dbReference type="Proteomes" id="UP000824366"/>
    </source>
</evidence>
<accession>A0ABN6D900</accession>
<feature type="region of interest" description="Disordered" evidence="15">
    <location>
        <begin position="1"/>
        <end position="25"/>
    </location>
</feature>
<name>A0ABN6D900_9BURK</name>
<dbReference type="Gene3D" id="3.40.50.300">
    <property type="entry name" value="P-loop containing nucleotide triphosphate hydrolases"/>
    <property type="match status" value="1"/>
</dbReference>
<comment type="similarity">
    <text evidence="2">Belongs to the etk/wzc family.</text>
</comment>
<dbReference type="Gene3D" id="1.10.287.1490">
    <property type="match status" value="1"/>
</dbReference>
<evidence type="ECO:0000256" key="7">
    <source>
        <dbReference type="ARBA" id="ARBA00022741"/>
    </source>
</evidence>
<evidence type="ECO:0000256" key="16">
    <source>
        <dbReference type="SAM" id="Phobius"/>
    </source>
</evidence>
<evidence type="ECO:0000256" key="13">
    <source>
        <dbReference type="ARBA" id="ARBA00053015"/>
    </source>
</evidence>
<evidence type="ECO:0000256" key="3">
    <source>
        <dbReference type="ARBA" id="ARBA00022475"/>
    </source>
</evidence>
<evidence type="ECO:0000256" key="4">
    <source>
        <dbReference type="ARBA" id="ARBA00022519"/>
    </source>
</evidence>
<keyword evidence="5" id="KW-0808">Transferase</keyword>
<dbReference type="CDD" id="cd05387">
    <property type="entry name" value="BY-kinase"/>
    <property type="match status" value="1"/>
</dbReference>
<evidence type="ECO:0000256" key="12">
    <source>
        <dbReference type="ARBA" id="ARBA00023137"/>
    </source>
</evidence>
<evidence type="ECO:0000256" key="10">
    <source>
        <dbReference type="ARBA" id="ARBA00022989"/>
    </source>
</evidence>
<comment type="subcellular location">
    <subcellularLocation>
        <location evidence="1">Cell inner membrane</location>
        <topology evidence="1">Multi-pass membrane protein</topology>
    </subcellularLocation>
</comment>
<evidence type="ECO:0000259" key="17">
    <source>
        <dbReference type="SMART" id="SM00382"/>
    </source>
</evidence>
<dbReference type="PANTHER" id="PTHR32309">
    <property type="entry name" value="TYROSINE-PROTEIN KINASE"/>
    <property type="match status" value="1"/>
</dbReference>
<keyword evidence="3" id="KW-1003">Cell membrane</keyword>
<feature type="domain" description="AAA+ ATPase" evidence="17">
    <location>
        <begin position="555"/>
        <end position="730"/>
    </location>
</feature>
<feature type="compositionally biased region" description="Low complexity" evidence="15">
    <location>
        <begin position="13"/>
        <end position="24"/>
    </location>
</feature>
<feature type="transmembrane region" description="Helical" evidence="16">
    <location>
        <begin position="458"/>
        <end position="478"/>
    </location>
</feature>
<evidence type="ECO:0000256" key="8">
    <source>
        <dbReference type="ARBA" id="ARBA00022777"/>
    </source>
</evidence>
<comment type="catalytic activity">
    <reaction evidence="13">
        <text>L-tyrosyl-[protein] + ATP = O-phospho-L-tyrosyl-[protein] + ADP + H(+)</text>
        <dbReference type="Rhea" id="RHEA:10596"/>
        <dbReference type="Rhea" id="RHEA-COMP:10136"/>
        <dbReference type="Rhea" id="RHEA-COMP:20101"/>
        <dbReference type="ChEBI" id="CHEBI:15378"/>
        <dbReference type="ChEBI" id="CHEBI:30616"/>
        <dbReference type="ChEBI" id="CHEBI:46858"/>
        <dbReference type="ChEBI" id="CHEBI:61978"/>
        <dbReference type="ChEBI" id="CHEBI:456216"/>
    </reaction>
</comment>
<keyword evidence="11 16" id="KW-0472">Membrane</keyword>
<feature type="coiled-coil region" evidence="14">
    <location>
        <begin position="288"/>
        <end position="394"/>
    </location>
</feature>
<dbReference type="Pfam" id="PF13807">
    <property type="entry name" value="GNVR"/>
    <property type="match status" value="1"/>
</dbReference>
<dbReference type="InterPro" id="IPR003856">
    <property type="entry name" value="LPS_length_determ_N"/>
</dbReference>
<dbReference type="PANTHER" id="PTHR32309:SF32">
    <property type="entry name" value="TYROSINE-PROTEIN KINASE ETK-RELATED"/>
    <property type="match status" value="1"/>
</dbReference>
<dbReference type="SUPFAM" id="SSF57997">
    <property type="entry name" value="Tropomyosin"/>
    <property type="match status" value="1"/>
</dbReference>
<evidence type="ECO:0000256" key="2">
    <source>
        <dbReference type="ARBA" id="ARBA00008883"/>
    </source>
</evidence>
<protein>
    <submittedName>
        <fullName evidence="18">Tyrosine-protein kinase wzc</fullName>
    </submittedName>
</protein>
<evidence type="ECO:0000256" key="5">
    <source>
        <dbReference type="ARBA" id="ARBA00022679"/>
    </source>
</evidence>
<dbReference type="SUPFAM" id="SSF52540">
    <property type="entry name" value="P-loop containing nucleoside triphosphate hydrolases"/>
    <property type="match status" value="1"/>
</dbReference>
<evidence type="ECO:0000256" key="14">
    <source>
        <dbReference type="SAM" id="Coils"/>
    </source>
</evidence>
<dbReference type="NCBIfam" id="TIGR01005">
    <property type="entry name" value="eps_transp_fam"/>
    <property type="match status" value="1"/>
</dbReference>
<gene>
    <name evidence="18" type="ORF">MIZ03_2252</name>
</gene>
<dbReference type="InterPro" id="IPR050445">
    <property type="entry name" value="Bact_polysacc_biosynth/exp"/>
</dbReference>
<dbReference type="NCBIfam" id="TIGR01007">
    <property type="entry name" value="eps_fam"/>
    <property type="match status" value="1"/>
</dbReference>
<sequence>MNLPSNVSNTPLQPMQGMSPMQSMQDDEDSINLLDLLDVVLDQRWLIASVTAVVIALGGSYAFLATPIYEADTVIQVEDSKAGSAGSLLGDMGSLFDIKSPASAEIEILRSRLVIGQAVTNLRLDMSVRPKYLPILGKWLARRATELSTPGFIGLSGYVSGTEDLQVASFQVPKALEDHQFQVVASATGYTLLGADENTLGQGHIGEPLAFTLDGHKGELLVSSLAGKPGAAFNLVKLSHLEVTERLQKDLKIVEQGKQSGVISSTLQGSDPLLTATILNEISSFYVRQNVERKAAEAEKSISFLNTQLPELRNQLESSENKFNKFRNQSGTFNLSAEAQGILDQSVSLRVKLLEAQQKRKDLESRFTAQHPSVQVLDAQIKQLSTQINAMEGKAKSFPNVEQDLLRLTRDVKVNSDLYTSLLNSFEQLRLVKEGKVGNVRVVDTAAVPERPIKPQKAMIWALSGVLGVLAGLALAFLRNSMRPGIRNADDIEQHVGLHVFATVPHSGDQTELTTNSKSKQTGMHLLANVLPNDPCIESLRSLRTALQFAMLDAPNNIVLMTGPTPGIGKSFTSANFAAVLAAGGKRVLLLDADMRKGHIHESFGMERGHGLSELISGTQTLDHVIHKEVSQGLDFISTGPMPPNPAELLMSPATVQLMQTLGESYDVVVIDTPPVLAVADTQVIAPLAGTVFMVARAEISTLAELQESAKRLARSGVTVRGVIFNDLNLSKRRYGYGYGYGYKYSRYRYAQYEYGQNKSAIK</sequence>
<dbReference type="Pfam" id="PF23607">
    <property type="entry name" value="WZC_N"/>
    <property type="match status" value="1"/>
</dbReference>
<dbReference type="InterPro" id="IPR003593">
    <property type="entry name" value="AAA+_ATPase"/>
</dbReference>
<dbReference type="Pfam" id="PF02706">
    <property type="entry name" value="Wzz"/>
    <property type="match status" value="1"/>
</dbReference>
<keyword evidence="9" id="KW-0067">ATP-binding</keyword>
<evidence type="ECO:0000256" key="6">
    <source>
        <dbReference type="ARBA" id="ARBA00022692"/>
    </source>
</evidence>
<keyword evidence="4" id="KW-0997">Cell inner membrane</keyword>